<dbReference type="PANTHER" id="PTHR43731">
    <property type="entry name" value="RHOMBOID PROTEASE"/>
    <property type="match status" value="1"/>
</dbReference>
<sequence length="213" mass="22349">MRYWYRVAPATVTIAVLTAAISLFVMIFRLSQYTALAAGFIPARASMGFAGEAPGLVPNILTPLTSTVLHGGLLHLAFNLVTLVFCGVGVERALGGRGMVVLYVLGAYAACLAQWAVGPGSPVPMIGASGAASAIVGAYALLYGRQRTKDVGPIPAWLLHVLWLLAAWTLLNLAMGVLSLQAGMPIAAAAHIGGFILGVALCRPLLLWRWRKA</sequence>
<keyword evidence="6 7" id="KW-0472">Membrane</keyword>
<keyword evidence="5 7" id="KW-1133">Transmembrane helix</keyword>
<evidence type="ECO:0000256" key="1">
    <source>
        <dbReference type="ARBA" id="ARBA00004141"/>
    </source>
</evidence>
<feature type="transmembrane region" description="Helical" evidence="7">
    <location>
        <begin position="7"/>
        <end position="28"/>
    </location>
</feature>
<evidence type="ECO:0000256" key="2">
    <source>
        <dbReference type="ARBA" id="ARBA00009045"/>
    </source>
</evidence>
<feature type="transmembrane region" description="Helical" evidence="7">
    <location>
        <begin position="100"/>
        <end position="117"/>
    </location>
</feature>
<dbReference type="InterPro" id="IPR035952">
    <property type="entry name" value="Rhomboid-like_sf"/>
</dbReference>
<protein>
    <submittedName>
        <fullName evidence="9">Rhomboid family intramembrane serine protease</fullName>
        <ecNumber evidence="9">3.4.21.-</ecNumber>
    </submittedName>
</protein>
<comment type="subcellular location">
    <subcellularLocation>
        <location evidence="1">Membrane</location>
        <topology evidence="1">Multi-pass membrane protein</topology>
    </subcellularLocation>
</comment>
<reference evidence="10" key="1">
    <citation type="journal article" date="2019" name="Int. J. Syst. Evol. Microbiol.">
        <title>The Global Catalogue of Microorganisms (GCM) 10K type strain sequencing project: providing services to taxonomists for standard genome sequencing and annotation.</title>
        <authorList>
            <consortium name="The Broad Institute Genomics Platform"/>
            <consortium name="The Broad Institute Genome Sequencing Center for Infectious Disease"/>
            <person name="Wu L."/>
            <person name="Ma J."/>
        </authorList>
    </citation>
    <scope>NUCLEOTIDE SEQUENCE [LARGE SCALE GENOMIC DNA]</scope>
    <source>
        <strain evidence="10">Q85</strain>
    </source>
</reference>
<feature type="transmembrane region" description="Helical" evidence="7">
    <location>
        <begin position="123"/>
        <end position="144"/>
    </location>
</feature>
<dbReference type="Gene3D" id="1.20.1540.10">
    <property type="entry name" value="Rhomboid-like"/>
    <property type="match status" value="1"/>
</dbReference>
<dbReference type="InterPro" id="IPR022764">
    <property type="entry name" value="Peptidase_S54_rhomboid_dom"/>
</dbReference>
<evidence type="ECO:0000256" key="3">
    <source>
        <dbReference type="ARBA" id="ARBA00022692"/>
    </source>
</evidence>
<evidence type="ECO:0000256" key="4">
    <source>
        <dbReference type="ARBA" id="ARBA00022801"/>
    </source>
</evidence>
<keyword evidence="4 9" id="KW-0378">Hydrolase</keyword>
<proteinExistence type="inferred from homology"/>
<dbReference type="Pfam" id="PF01694">
    <property type="entry name" value="Rhomboid"/>
    <property type="match status" value="1"/>
</dbReference>
<keyword evidence="9" id="KW-0645">Protease</keyword>
<evidence type="ECO:0000256" key="6">
    <source>
        <dbReference type="ARBA" id="ARBA00023136"/>
    </source>
</evidence>
<dbReference type="Proteomes" id="UP001597283">
    <property type="component" value="Unassembled WGS sequence"/>
</dbReference>
<dbReference type="GO" id="GO:0006508">
    <property type="term" value="P:proteolysis"/>
    <property type="evidence" value="ECO:0007669"/>
    <property type="project" value="UniProtKB-KW"/>
</dbReference>
<dbReference type="InterPro" id="IPR050925">
    <property type="entry name" value="Rhomboid_protease_S54"/>
</dbReference>
<evidence type="ECO:0000256" key="5">
    <source>
        <dbReference type="ARBA" id="ARBA00022989"/>
    </source>
</evidence>
<feature type="domain" description="Peptidase S54 rhomboid" evidence="8">
    <location>
        <begin position="64"/>
        <end position="202"/>
    </location>
</feature>
<dbReference type="SUPFAM" id="SSF144091">
    <property type="entry name" value="Rhomboid-like"/>
    <property type="match status" value="1"/>
</dbReference>
<dbReference type="PANTHER" id="PTHR43731:SF14">
    <property type="entry name" value="PRESENILIN-ASSOCIATED RHOMBOID-LIKE PROTEIN, MITOCHONDRIAL"/>
    <property type="match status" value="1"/>
</dbReference>
<evidence type="ECO:0000313" key="10">
    <source>
        <dbReference type="Proteomes" id="UP001597283"/>
    </source>
</evidence>
<dbReference type="GO" id="GO:0008233">
    <property type="term" value="F:peptidase activity"/>
    <property type="evidence" value="ECO:0007669"/>
    <property type="project" value="UniProtKB-KW"/>
</dbReference>
<evidence type="ECO:0000259" key="8">
    <source>
        <dbReference type="Pfam" id="PF01694"/>
    </source>
</evidence>
<feature type="transmembrane region" description="Helical" evidence="7">
    <location>
        <begin position="186"/>
        <end position="208"/>
    </location>
</feature>
<feature type="transmembrane region" description="Helical" evidence="7">
    <location>
        <begin position="68"/>
        <end position="88"/>
    </location>
</feature>
<comment type="caution">
    <text evidence="9">The sequence shown here is derived from an EMBL/GenBank/DDBJ whole genome shotgun (WGS) entry which is preliminary data.</text>
</comment>
<name>A0ABW4NC10_9SPHN</name>
<dbReference type="RefSeq" id="WP_380939638.1">
    <property type="nucleotide sequence ID" value="NZ_JBHUFC010000002.1"/>
</dbReference>
<keyword evidence="10" id="KW-1185">Reference proteome</keyword>
<evidence type="ECO:0000313" key="9">
    <source>
        <dbReference type="EMBL" id="MFD1787283.1"/>
    </source>
</evidence>
<feature type="transmembrane region" description="Helical" evidence="7">
    <location>
        <begin position="156"/>
        <end position="180"/>
    </location>
</feature>
<organism evidence="9 10">
    <name type="scientific">Sphingomonas floccifaciens</name>
    <dbReference type="NCBI Taxonomy" id="1844115"/>
    <lineage>
        <taxon>Bacteria</taxon>
        <taxon>Pseudomonadati</taxon>
        <taxon>Pseudomonadota</taxon>
        <taxon>Alphaproteobacteria</taxon>
        <taxon>Sphingomonadales</taxon>
        <taxon>Sphingomonadaceae</taxon>
        <taxon>Sphingomonas</taxon>
    </lineage>
</organism>
<dbReference type="EMBL" id="JBHUFC010000002">
    <property type="protein sequence ID" value="MFD1787283.1"/>
    <property type="molecule type" value="Genomic_DNA"/>
</dbReference>
<accession>A0ABW4NC10</accession>
<keyword evidence="3 7" id="KW-0812">Transmembrane</keyword>
<dbReference type="EC" id="3.4.21.-" evidence="9"/>
<evidence type="ECO:0000256" key="7">
    <source>
        <dbReference type="SAM" id="Phobius"/>
    </source>
</evidence>
<gene>
    <name evidence="9" type="ORF">ACFSC3_06840</name>
</gene>
<comment type="similarity">
    <text evidence="2">Belongs to the peptidase S54 family.</text>
</comment>